<dbReference type="AlphaFoldDB" id="A0A563U302"/>
<dbReference type="RefSeq" id="WP_186461864.1">
    <property type="nucleotide sequence ID" value="NZ_VOEJ01000008.1"/>
</dbReference>
<proteinExistence type="predicted"/>
<evidence type="ECO:0000313" key="2">
    <source>
        <dbReference type="Proteomes" id="UP000320042"/>
    </source>
</evidence>
<protein>
    <submittedName>
        <fullName evidence="1">Uncharacterized protein</fullName>
    </submittedName>
</protein>
<name>A0A563U302_9SPHI</name>
<organism evidence="1 2">
    <name type="scientific">Mucilaginibacter pallidiroseus</name>
    <dbReference type="NCBI Taxonomy" id="2599295"/>
    <lineage>
        <taxon>Bacteria</taxon>
        <taxon>Pseudomonadati</taxon>
        <taxon>Bacteroidota</taxon>
        <taxon>Sphingobacteriia</taxon>
        <taxon>Sphingobacteriales</taxon>
        <taxon>Sphingobacteriaceae</taxon>
        <taxon>Mucilaginibacter</taxon>
    </lineage>
</organism>
<sequence>MSTSKLFLMRIAKSKNDSQYFVLMPAAFTNDSLYKYKSSYIGKYIKRTIFPIHYNDSTLYATLYAIEPLKSALITQATKGDTLPAGYEYIDDNLYGLPNNFEPKESTKFYDFR</sequence>
<comment type="caution">
    <text evidence="1">The sequence shown here is derived from an EMBL/GenBank/DDBJ whole genome shotgun (WGS) entry which is preliminary data.</text>
</comment>
<keyword evidence="2" id="KW-1185">Reference proteome</keyword>
<accession>A0A563U302</accession>
<dbReference type="EMBL" id="VOEJ01000008">
    <property type="protein sequence ID" value="TWR25731.1"/>
    <property type="molecule type" value="Genomic_DNA"/>
</dbReference>
<evidence type="ECO:0000313" key="1">
    <source>
        <dbReference type="EMBL" id="TWR25731.1"/>
    </source>
</evidence>
<gene>
    <name evidence="1" type="ORF">FPZ43_15710</name>
</gene>
<reference evidence="1 2" key="1">
    <citation type="submission" date="2019-07" db="EMBL/GenBank/DDBJ databases">
        <authorList>
            <person name="Kim J."/>
        </authorList>
    </citation>
    <scope>NUCLEOTIDE SEQUENCE [LARGE SCALE GENOMIC DNA]</scope>
    <source>
        <strain evidence="2">dk17</strain>
    </source>
</reference>
<dbReference type="Proteomes" id="UP000320042">
    <property type="component" value="Unassembled WGS sequence"/>
</dbReference>